<gene>
    <name evidence="2" type="primary">ORF3906</name>
</gene>
<protein>
    <recommendedName>
        <fullName evidence="3">UPAR/Ly6 domain-containing protein</fullName>
    </recommendedName>
</protein>
<feature type="non-terminal residue" evidence="2">
    <location>
        <position position="68"/>
    </location>
</feature>
<feature type="non-terminal residue" evidence="2">
    <location>
        <position position="1"/>
    </location>
</feature>
<name>A0A0B6XY13_9EUPU</name>
<feature type="signal peptide" evidence="1">
    <location>
        <begin position="1"/>
        <end position="15"/>
    </location>
</feature>
<feature type="chain" id="PRO_5012520116" description="UPAR/Ly6 domain-containing protein" evidence="1">
    <location>
        <begin position="16"/>
        <end position="68"/>
    </location>
</feature>
<reference evidence="2" key="1">
    <citation type="submission" date="2014-12" db="EMBL/GenBank/DDBJ databases">
        <title>Insight into the proteome of Arion vulgaris.</title>
        <authorList>
            <person name="Aradska J."/>
            <person name="Bulat T."/>
            <person name="Smidak R."/>
            <person name="Sarate P."/>
            <person name="Gangsoo J."/>
            <person name="Sialana F."/>
            <person name="Bilban M."/>
            <person name="Lubec G."/>
        </authorList>
    </citation>
    <scope>NUCLEOTIDE SEQUENCE</scope>
    <source>
        <tissue evidence="2">Skin</tissue>
    </source>
</reference>
<evidence type="ECO:0008006" key="3">
    <source>
        <dbReference type="Google" id="ProtNLM"/>
    </source>
</evidence>
<dbReference type="EMBL" id="HACG01001551">
    <property type="protein sequence ID" value="CEK48416.1"/>
    <property type="molecule type" value="Transcribed_RNA"/>
</dbReference>
<evidence type="ECO:0000313" key="2">
    <source>
        <dbReference type="EMBL" id="CEK48416.1"/>
    </source>
</evidence>
<organism evidence="2">
    <name type="scientific">Arion vulgaris</name>
    <dbReference type="NCBI Taxonomy" id="1028688"/>
    <lineage>
        <taxon>Eukaryota</taxon>
        <taxon>Metazoa</taxon>
        <taxon>Spiralia</taxon>
        <taxon>Lophotrochozoa</taxon>
        <taxon>Mollusca</taxon>
        <taxon>Gastropoda</taxon>
        <taxon>Heterobranchia</taxon>
        <taxon>Euthyneura</taxon>
        <taxon>Panpulmonata</taxon>
        <taxon>Eupulmonata</taxon>
        <taxon>Stylommatophora</taxon>
        <taxon>Helicina</taxon>
        <taxon>Arionoidea</taxon>
        <taxon>Arionidae</taxon>
        <taxon>Arion</taxon>
    </lineage>
</organism>
<sequence>CLAIVLLTFVRGQGAVCPKCTNKYDFDSCTLTQSCGSGWNFCELIVHASDYYSLEYVCKNTTECIRQA</sequence>
<accession>A0A0B6XY13</accession>
<proteinExistence type="predicted"/>
<evidence type="ECO:0000256" key="1">
    <source>
        <dbReference type="SAM" id="SignalP"/>
    </source>
</evidence>
<keyword evidence="1" id="KW-0732">Signal</keyword>
<dbReference type="AlphaFoldDB" id="A0A0B6XY13"/>